<sequence length="213" mass="23785">MFDHRIGAVDRAFYQLYLTCFNATDSPERRQFFNFRYDYGWIFGKKAHGQLVSGLYSLPFAVNFHGVDYPMNGIGDVMSAPEAAGSGGAGELLQASLEAMLQAGVTLAYLAPFSYRYYRQFGYEQVFNHMRYSISTDKIPPLHPQIKSVYVERKKWDEALPLIKPIYATQAQDLAGGGSISLTNAIGMLACIAMLKMSQLGMCCRSAMKIPSR</sequence>
<gene>
    <name evidence="1" type="ORF">FD01_GL001243</name>
</gene>
<keyword evidence="2" id="KW-1185">Reference proteome</keyword>
<dbReference type="PATRIC" id="fig|1423769.4.peg.1342"/>
<protein>
    <submittedName>
        <fullName evidence="1">Acetyltransferase</fullName>
    </submittedName>
</protein>
<dbReference type="InterPro" id="IPR051554">
    <property type="entry name" value="Acetyltransferase_Eis"/>
</dbReference>
<dbReference type="Pfam" id="PF13527">
    <property type="entry name" value="Acetyltransf_9"/>
    <property type="match status" value="1"/>
</dbReference>
<dbReference type="PANTHER" id="PTHR37817">
    <property type="entry name" value="N-ACETYLTRANSFERASE EIS"/>
    <property type="match status" value="1"/>
</dbReference>
<comment type="caution">
    <text evidence="1">The sequence shown here is derived from an EMBL/GenBank/DDBJ whole genome shotgun (WGS) entry which is preliminary data.</text>
</comment>
<dbReference type="Gene3D" id="3.40.630.30">
    <property type="match status" value="1"/>
</dbReference>
<evidence type="ECO:0000313" key="2">
    <source>
        <dbReference type="Proteomes" id="UP000051790"/>
    </source>
</evidence>
<keyword evidence="1" id="KW-0808">Transferase</keyword>
<name>A0A0R1QT68_9LACO</name>
<dbReference type="InterPro" id="IPR016181">
    <property type="entry name" value="Acyl_CoA_acyltransferase"/>
</dbReference>
<dbReference type="GO" id="GO:0030649">
    <property type="term" value="P:aminoglycoside antibiotic catabolic process"/>
    <property type="evidence" value="ECO:0007669"/>
    <property type="project" value="TreeGrafter"/>
</dbReference>
<evidence type="ECO:0000313" key="1">
    <source>
        <dbReference type="EMBL" id="KRL44248.1"/>
    </source>
</evidence>
<accession>A0A0R1QT68</accession>
<dbReference type="GO" id="GO:0034069">
    <property type="term" value="F:aminoglycoside N-acetyltransferase activity"/>
    <property type="evidence" value="ECO:0007669"/>
    <property type="project" value="TreeGrafter"/>
</dbReference>
<dbReference type="EMBL" id="AZEU01000164">
    <property type="protein sequence ID" value="KRL44248.1"/>
    <property type="molecule type" value="Genomic_DNA"/>
</dbReference>
<dbReference type="OrthoDB" id="9768284at2"/>
<reference evidence="1 2" key="1">
    <citation type="journal article" date="2015" name="Genome Announc.">
        <title>Expanding the biotechnology potential of lactobacilli through comparative genomics of 213 strains and associated genera.</title>
        <authorList>
            <person name="Sun Z."/>
            <person name="Harris H.M."/>
            <person name="McCann A."/>
            <person name="Guo C."/>
            <person name="Argimon S."/>
            <person name="Zhang W."/>
            <person name="Yang X."/>
            <person name="Jeffery I.B."/>
            <person name="Cooney J.C."/>
            <person name="Kagawa T.F."/>
            <person name="Liu W."/>
            <person name="Song Y."/>
            <person name="Salvetti E."/>
            <person name="Wrobel A."/>
            <person name="Rasinkangas P."/>
            <person name="Parkhill J."/>
            <person name="Rea M.C."/>
            <person name="O'Sullivan O."/>
            <person name="Ritari J."/>
            <person name="Douillard F.P."/>
            <person name="Paul Ross R."/>
            <person name="Yang R."/>
            <person name="Briner A.E."/>
            <person name="Felis G.E."/>
            <person name="de Vos W.M."/>
            <person name="Barrangou R."/>
            <person name="Klaenhammer T.R."/>
            <person name="Caufield P.W."/>
            <person name="Cui Y."/>
            <person name="Zhang H."/>
            <person name="O'Toole P.W."/>
        </authorList>
    </citation>
    <scope>NUCLEOTIDE SEQUENCE [LARGE SCALE GENOMIC DNA]</scope>
    <source>
        <strain evidence="1 2">DSM 13343</strain>
    </source>
</reference>
<dbReference type="Proteomes" id="UP000051790">
    <property type="component" value="Unassembled WGS sequence"/>
</dbReference>
<dbReference type="PANTHER" id="PTHR37817:SF1">
    <property type="entry name" value="N-ACETYLTRANSFERASE EIS"/>
    <property type="match status" value="1"/>
</dbReference>
<proteinExistence type="predicted"/>
<dbReference type="AlphaFoldDB" id="A0A0R1QT68"/>
<dbReference type="RefSeq" id="WP_056963944.1">
    <property type="nucleotide sequence ID" value="NZ_AZEU01000164.1"/>
</dbReference>
<dbReference type="SUPFAM" id="SSF55729">
    <property type="entry name" value="Acyl-CoA N-acyltransferases (Nat)"/>
    <property type="match status" value="1"/>
</dbReference>
<organism evidence="1 2">
    <name type="scientific">Lacticaseibacillus manihotivorans DSM 13343 = JCM 12514</name>
    <dbReference type="NCBI Taxonomy" id="1423769"/>
    <lineage>
        <taxon>Bacteria</taxon>
        <taxon>Bacillati</taxon>
        <taxon>Bacillota</taxon>
        <taxon>Bacilli</taxon>
        <taxon>Lactobacillales</taxon>
        <taxon>Lactobacillaceae</taxon>
        <taxon>Lacticaseibacillus</taxon>
    </lineage>
</organism>